<proteinExistence type="predicted"/>
<dbReference type="EMBL" id="GBRH01188452">
    <property type="protein sequence ID" value="JAE09444.1"/>
    <property type="molecule type" value="Transcribed_RNA"/>
</dbReference>
<dbReference type="AlphaFoldDB" id="A0A0A9FDZ1"/>
<reference evidence="1" key="1">
    <citation type="submission" date="2014-09" db="EMBL/GenBank/DDBJ databases">
        <authorList>
            <person name="Magalhaes I.L.F."/>
            <person name="Oliveira U."/>
            <person name="Santos F.R."/>
            <person name="Vidigal T.H.D.A."/>
            <person name="Brescovit A.D."/>
            <person name="Santos A.J."/>
        </authorList>
    </citation>
    <scope>NUCLEOTIDE SEQUENCE</scope>
    <source>
        <tissue evidence="1">Shoot tissue taken approximately 20 cm above the soil surface</tissue>
    </source>
</reference>
<protein>
    <submittedName>
        <fullName evidence="1">Uncharacterized protein</fullName>
    </submittedName>
</protein>
<organism evidence="1">
    <name type="scientific">Arundo donax</name>
    <name type="common">Giant reed</name>
    <name type="synonym">Donax arundinaceus</name>
    <dbReference type="NCBI Taxonomy" id="35708"/>
    <lineage>
        <taxon>Eukaryota</taxon>
        <taxon>Viridiplantae</taxon>
        <taxon>Streptophyta</taxon>
        <taxon>Embryophyta</taxon>
        <taxon>Tracheophyta</taxon>
        <taxon>Spermatophyta</taxon>
        <taxon>Magnoliopsida</taxon>
        <taxon>Liliopsida</taxon>
        <taxon>Poales</taxon>
        <taxon>Poaceae</taxon>
        <taxon>PACMAD clade</taxon>
        <taxon>Arundinoideae</taxon>
        <taxon>Arundineae</taxon>
        <taxon>Arundo</taxon>
    </lineage>
</organism>
<accession>A0A0A9FDZ1</accession>
<reference evidence="1" key="2">
    <citation type="journal article" date="2015" name="Data Brief">
        <title>Shoot transcriptome of the giant reed, Arundo donax.</title>
        <authorList>
            <person name="Barrero R.A."/>
            <person name="Guerrero F.D."/>
            <person name="Moolhuijzen P."/>
            <person name="Goolsby J.A."/>
            <person name="Tidwell J."/>
            <person name="Bellgard S.E."/>
            <person name="Bellgard M.I."/>
        </authorList>
    </citation>
    <scope>NUCLEOTIDE SEQUENCE</scope>
    <source>
        <tissue evidence="1">Shoot tissue taken approximately 20 cm above the soil surface</tissue>
    </source>
</reference>
<name>A0A0A9FDZ1_ARUDO</name>
<evidence type="ECO:0000313" key="1">
    <source>
        <dbReference type="EMBL" id="JAE09444.1"/>
    </source>
</evidence>
<sequence>MHLQTQSTFISPSLSPIISVGSSMSSRAETRTTLDVISLHQLVVVGRSVELRGAVVASAHLHRRGVAVNRGVEADAVGVPKRHPPDVRPAAAFARGNVRHVQFLDAALVQADVRGSFAVGKALQRPPPVPCDIAQGFLCVEHDDDPGKGREIGLGVHLVLENHVT</sequence>